<sequence length="39" mass="4367">MTDAGARQDIPRYLTRHGFEIKVQADTPQVLAIIVTKGR</sequence>
<reference evidence="1 2" key="1">
    <citation type="journal article" date="2014" name="Genome Announc.">
        <title>Draft Genome Sequences of Two Vibrionaceae Species, Vibrio ponticus C121 and Photobacterium aphoticum C119, Isolated as Coral Reef Microbiota.</title>
        <authorList>
            <person name="Al-saari N."/>
            <person name="Meirelles P.M."/>
            <person name="Mino S."/>
            <person name="Suda W."/>
            <person name="Oshima K."/>
            <person name="Hattori M."/>
            <person name="Ohkuma M."/>
            <person name="Thompson F.L."/>
            <person name="Gomez-Gil B."/>
            <person name="Sawabe T."/>
            <person name="Sawabe T."/>
        </authorList>
    </citation>
    <scope>NUCLEOTIDE SEQUENCE [LARGE SCALE GENOMIC DNA]</scope>
    <source>
        <strain evidence="1 2">JCM 19237</strain>
    </source>
</reference>
<name>A0A090RLX7_9GAMM</name>
<evidence type="ECO:0000313" key="2">
    <source>
        <dbReference type="Proteomes" id="UP000029227"/>
    </source>
</evidence>
<protein>
    <submittedName>
        <fullName evidence="1">Uncharacterized protein</fullName>
    </submittedName>
</protein>
<proteinExistence type="predicted"/>
<dbReference type="Proteomes" id="UP000029227">
    <property type="component" value="Unassembled WGS sequence"/>
</dbReference>
<comment type="caution">
    <text evidence="1">The sequence shown here is derived from an EMBL/GenBank/DDBJ whole genome shotgun (WGS) entry which is preliminary data.</text>
</comment>
<organism evidence="1 2">
    <name type="scientific">Photobacterium aphoticum</name>
    <dbReference type="NCBI Taxonomy" id="754436"/>
    <lineage>
        <taxon>Bacteria</taxon>
        <taxon>Pseudomonadati</taxon>
        <taxon>Pseudomonadota</taxon>
        <taxon>Gammaproteobacteria</taxon>
        <taxon>Vibrionales</taxon>
        <taxon>Vibrionaceae</taxon>
        <taxon>Photobacterium</taxon>
    </lineage>
</organism>
<dbReference type="AlphaFoldDB" id="A0A090RLX7"/>
<dbReference type="EMBL" id="BBMN01000026">
    <property type="protein sequence ID" value="GAL08472.1"/>
    <property type="molecule type" value="Genomic_DNA"/>
</dbReference>
<evidence type="ECO:0000313" key="1">
    <source>
        <dbReference type="EMBL" id="GAL08472.1"/>
    </source>
</evidence>
<dbReference type="STRING" id="754436.JCM19237_68"/>
<accession>A0A090RLX7</accession>
<gene>
    <name evidence="1" type="ORF">JCM19237_68</name>
</gene>